<organism evidence="7">
    <name type="scientific">Streptomyces sp. WT3</name>
    <dbReference type="NCBI Taxonomy" id="1178025"/>
    <lineage>
        <taxon>Bacteria</taxon>
        <taxon>Bacillati</taxon>
        <taxon>Actinomycetota</taxon>
        <taxon>Actinomycetes</taxon>
        <taxon>Kitasatosporales</taxon>
        <taxon>Streptomycetaceae</taxon>
        <taxon>Streptomyces</taxon>
    </lineage>
</organism>
<dbReference type="GO" id="GO:0008299">
    <property type="term" value="P:isoprenoid biosynthetic process"/>
    <property type="evidence" value="ECO:0007669"/>
    <property type="project" value="InterPro"/>
</dbReference>
<dbReference type="InterPro" id="IPR000092">
    <property type="entry name" value="Polyprenyl_synt"/>
</dbReference>
<evidence type="ECO:0000313" key="7">
    <source>
        <dbReference type="EMBL" id="AFI64501.1"/>
    </source>
</evidence>
<dbReference type="EMBL" id="JQ432566">
    <property type="protein sequence ID" value="AFI64501.1"/>
    <property type="molecule type" value="Genomic_DNA"/>
</dbReference>
<dbReference type="PANTHER" id="PTHR12001:SF85">
    <property type="entry name" value="SHORT CHAIN ISOPRENYL DIPHOSPHATE SYNTHASE"/>
    <property type="match status" value="1"/>
</dbReference>
<comment type="similarity">
    <text evidence="2 6">Belongs to the FPP/GGPP synthase family.</text>
</comment>
<dbReference type="GO" id="GO:0004659">
    <property type="term" value="F:prenyltransferase activity"/>
    <property type="evidence" value="ECO:0007669"/>
    <property type="project" value="InterPro"/>
</dbReference>
<dbReference type="CDD" id="cd00685">
    <property type="entry name" value="Trans_IPPS_HT"/>
    <property type="match status" value="1"/>
</dbReference>
<protein>
    <submittedName>
        <fullName evidence="7">Wt3.2</fullName>
    </submittedName>
</protein>
<dbReference type="GO" id="GO:0046872">
    <property type="term" value="F:metal ion binding"/>
    <property type="evidence" value="ECO:0007669"/>
    <property type="project" value="UniProtKB-KW"/>
</dbReference>
<keyword evidence="5" id="KW-0460">Magnesium</keyword>
<name>I1WE07_9ACTN</name>
<keyword evidence="3 6" id="KW-0808">Transferase</keyword>
<dbReference type="InterPro" id="IPR033749">
    <property type="entry name" value="Polyprenyl_synt_CS"/>
</dbReference>
<evidence type="ECO:0000256" key="3">
    <source>
        <dbReference type="ARBA" id="ARBA00022679"/>
    </source>
</evidence>
<dbReference type="Pfam" id="PF00348">
    <property type="entry name" value="polyprenyl_synt"/>
    <property type="match status" value="1"/>
</dbReference>
<dbReference type="PROSITE" id="PS00723">
    <property type="entry name" value="POLYPRENYL_SYNTHASE_1"/>
    <property type="match status" value="1"/>
</dbReference>
<sequence length="372" mass="39243">MPPPRAGDESMTVSYLGAATDTTAIDAVISDFFGQRRAEADALGEDFAAVVAELENYVLRGGKRVRPVFAWLGWIGAGGDRHDPGATAVLTACAGLELLHASALIHDDIIDASDTRRGRPAAHVALAERHRMRGFSGDPGAFGTGSAILVGDLAQTWADVMVRASGLPAEAQTRIGPVWSAVRSEVLYGQLLDVINQASDDESVDSALRVNQYKTASYTVERPLQFGAAIAGAGADLVAAYGAFGADIGIAFQLRDDLLGVFGDPTVTGKPSGDDLREGKRTVLLATALKEADESDPDAAKFIRAKIGTELADYEIDALRDIFVNVGAVDRIERQIAHRTERAMGVLEASSATAPAKDQLAAMAVKATQRAR</sequence>
<dbReference type="InterPro" id="IPR008949">
    <property type="entry name" value="Isoprenoid_synthase_dom_sf"/>
</dbReference>
<comment type="cofactor">
    <cofactor evidence="1">
        <name>Mg(2+)</name>
        <dbReference type="ChEBI" id="CHEBI:18420"/>
    </cofactor>
</comment>
<dbReference type="AlphaFoldDB" id="I1WE07"/>
<dbReference type="SFLD" id="SFLDS00005">
    <property type="entry name" value="Isoprenoid_Synthase_Type_I"/>
    <property type="match status" value="1"/>
</dbReference>
<dbReference type="Gene3D" id="1.10.600.10">
    <property type="entry name" value="Farnesyl Diphosphate Synthase"/>
    <property type="match status" value="1"/>
</dbReference>
<evidence type="ECO:0000256" key="4">
    <source>
        <dbReference type="ARBA" id="ARBA00022723"/>
    </source>
</evidence>
<dbReference type="SFLD" id="SFLDG01017">
    <property type="entry name" value="Polyprenyl_Transferase_Like"/>
    <property type="match status" value="1"/>
</dbReference>
<keyword evidence="4" id="KW-0479">Metal-binding</keyword>
<dbReference type="SUPFAM" id="SSF48576">
    <property type="entry name" value="Terpenoid synthases"/>
    <property type="match status" value="1"/>
</dbReference>
<gene>
    <name evidence="7" type="ORF">wt3.2</name>
</gene>
<evidence type="ECO:0000256" key="5">
    <source>
        <dbReference type="ARBA" id="ARBA00022842"/>
    </source>
</evidence>
<dbReference type="PANTHER" id="PTHR12001">
    <property type="entry name" value="GERANYLGERANYL PYROPHOSPHATE SYNTHASE"/>
    <property type="match status" value="1"/>
</dbReference>
<reference evidence="7" key="1">
    <citation type="submission" date="2012-01" db="EMBL/GenBank/DDBJ databases">
        <authorList>
            <person name="Wang T."/>
            <person name="Qin Z."/>
        </authorList>
    </citation>
    <scope>NUCLEOTIDE SEQUENCE</scope>
    <source>
        <strain evidence="7">WT3</strain>
    </source>
</reference>
<dbReference type="PROSITE" id="PS00444">
    <property type="entry name" value="POLYPRENYL_SYNTHASE_2"/>
    <property type="match status" value="1"/>
</dbReference>
<evidence type="ECO:0000256" key="2">
    <source>
        <dbReference type="ARBA" id="ARBA00006706"/>
    </source>
</evidence>
<evidence type="ECO:0000256" key="6">
    <source>
        <dbReference type="RuleBase" id="RU004466"/>
    </source>
</evidence>
<evidence type="ECO:0000256" key="1">
    <source>
        <dbReference type="ARBA" id="ARBA00001946"/>
    </source>
</evidence>
<accession>I1WE07</accession>
<proteinExistence type="inferred from homology"/>